<gene>
    <name evidence="2" type="ORF">GCM10011312_26750</name>
</gene>
<dbReference type="InterPro" id="IPR045749">
    <property type="entry name" value="DUF6090"/>
</dbReference>
<accession>A0A8J2YCL8</accession>
<comment type="caution">
    <text evidence="2">The sequence shown here is derived from an EMBL/GenBank/DDBJ whole genome shotgun (WGS) entry which is preliminary data.</text>
</comment>
<reference evidence="2" key="2">
    <citation type="submission" date="2020-09" db="EMBL/GenBank/DDBJ databases">
        <authorList>
            <person name="Sun Q."/>
            <person name="Zhou Y."/>
        </authorList>
    </citation>
    <scope>NUCLEOTIDE SEQUENCE</scope>
    <source>
        <strain evidence="2">CGMCC 1.12924</strain>
    </source>
</reference>
<keyword evidence="1" id="KW-1133">Transmembrane helix</keyword>
<keyword evidence="1" id="KW-0472">Membrane</keyword>
<dbReference type="Pfam" id="PF19578">
    <property type="entry name" value="DUF6090"/>
    <property type="match status" value="1"/>
</dbReference>
<dbReference type="RefSeq" id="WP_188443380.1">
    <property type="nucleotide sequence ID" value="NZ_BMGK01000019.1"/>
</dbReference>
<protein>
    <submittedName>
        <fullName evidence="2">Uncharacterized protein</fullName>
    </submittedName>
</protein>
<reference evidence="2" key="1">
    <citation type="journal article" date="2014" name="Int. J. Syst. Evol. Microbiol.">
        <title>Complete genome sequence of Corynebacterium casei LMG S-19264T (=DSM 44701T), isolated from a smear-ripened cheese.</title>
        <authorList>
            <consortium name="US DOE Joint Genome Institute (JGI-PGF)"/>
            <person name="Walter F."/>
            <person name="Albersmeier A."/>
            <person name="Kalinowski J."/>
            <person name="Ruckert C."/>
        </authorList>
    </citation>
    <scope>NUCLEOTIDE SEQUENCE</scope>
    <source>
        <strain evidence="2">CGMCC 1.12924</strain>
    </source>
</reference>
<evidence type="ECO:0000256" key="1">
    <source>
        <dbReference type="SAM" id="Phobius"/>
    </source>
</evidence>
<evidence type="ECO:0000313" key="3">
    <source>
        <dbReference type="Proteomes" id="UP000652231"/>
    </source>
</evidence>
<sequence length="271" mass="31641">MLKYFRIIRKKLIEQDNVRKYLLYAIGEIILVVIGILIALNINNWNSNRIQKHKETLHLNNIERDLKDQLTIIEYQLAYESKVNQIATPIIAYYKANQTFKIDSIFTKNIGNLTGRKTFTKNAPTYTELISSGNIDIISNNALKDQIIKYYEELERIQVIINKNNNLFTDAVFIPEVINLSEVQMGGEFNLALNADYMTHMNLNFIDLNEPRLQAITKEQLEKPENELKMINLINFRNFLTLNHLNILSKLKKKTQILLKEISNIKDDKIL</sequence>
<keyword evidence="3" id="KW-1185">Reference proteome</keyword>
<dbReference type="Proteomes" id="UP000652231">
    <property type="component" value="Unassembled WGS sequence"/>
</dbReference>
<dbReference type="AlphaFoldDB" id="A0A8J2YCL8"/>
<organism evidence="2 3">
    <name type="scientific">Planktosalinus lacus</name>
    <dbReference type="NCBI Taxonomy" id="1526573"/>
    <lineage>
        <taxon>Bacteria</taxon>
        <taxon>Pseudomonadati</taxon>
        <taxon>Bacteroidota</taxon>
        <taxon>Flavobacteriia</taxon>
        <taxon>Flavobacteriales</taxon>
        <taxon>Flavobacteriaceae</taxon>
        <taxon>Planktosalinus</taxon>
    </lineage>
</organism>
<evidence type="ECO:0000313" key="2">
    <source>
        <dbReference type="EMBL" id="GGE02027.1"/>
    </source>
</evidence>
<name>A0A8J2YCL8_9FLAO</name>
<feature type="transmembrane region" description="Helical" evidence="1">
    <location>
        <begin position="21"/>
        <end position="42"/>
    </location>
</feature>
<proteinExistence type="predicted"/>
<dbReference type="EMBL" id="BMGK01000019">
    <property type="protein sequence ID" value="GGE02027.1"/>
    <property type="molecule type" value="Genomic_DNA"/>
</dbReference>
<keyword evidence="1" id="KW-0812">Transmembrane</keyword>